<evidence type="ECO:0000256" key="1">
    <source>
        <dbReference type="ARBA" id="ARBA00000085"/>
    </source>
</evidence>
<keyword evidence="7" id="KW-0067">ATP-binding</keyword>
<organism evidence="14 15">
    <name type="scientific">Tamaricihabitans halophyticus</name>
    <dbReference type="NCBI Taxonomy" id="1262583"/>
    <lineage>
        <taxon>Bacteria</taxon>
        <taxon>Bacillati</taxon>
        <taxon>Actinomycetota</taxon>
        <taxon>Actinomycetes</taxon>
        <taxon>Pseudonocardiales</taxon>
        <taxon>Pseudonocardiaceae</taxon>
        <taxon>Tamaricihabitans</taxon>
    </lineage>
</organism>
<comment type="catalytic activity">
    <reaction evidence="1">
        <text>ATP + protein L-histidine = ADP + protein N-phospho-L-histidine.</text>
        <dbReference type="EC" id="2.7.13.3"/>
    </reaction>
</comment>
<dbReference type="InterPro" id="IPR055558">
    <property type="entry name" value="DUF7134"/>
</dbReference>
<accession>A0A4R2R2K5</accession>
<dbReference type="GO" id="GO:0016020">
    <property type="term" value="C:membrane"/>
    <property type="evidence" value="ECO:0007669"/>
    <property type="project" value="InterPro"/>
</dbReference>
<feature type="coiled-coil region" evidence="9">
    <location>
        <begin position="189"/>
        <end position="216"/>
    </location>
</feature>
<dbReference type="Gene3D" id="3.30.565.10">
    <property type="entry name" value="Histidine kinase-like ATPase, C-terminal domain"/>
    <property type="match status" value="1"/>
</dbReference>
<dbReference type="Gene3D" id="1.20.5.1930">
    <property type="match status" value="1"/>
</dbReference>
<keyword evidence="4" id="KW-0808">Transferase</keyword>
<evidence type="ECO:0000259" key="12">
    <source>
        <dbReference type="Pfam" id="PF07730"/>
    </source>
</evidence>
<sequence>MRSTRYVLRMGYDNVDYGVYPGQVDHLRRIPRRWLDISLALGVFAFILGGGLLRAADSAFEQPLDVLAVALLAVSCAALYFRNRAPLMVCCVTACCSIVYYGVPYPGIVASIPTLLALYVLAAKGRRWTAIALGLLFCIAMLLVSKVGVLFGLIDGPDQLNTDPALILAGWTAAFCIAGETTRQRRAQLHAANERAREAERSRDEAAQRMINEERIRIARELHDALTHAISIINVQASVGLHLASKQPERMAEHLTAVKDASKEAMRELRATLEVLRDNTSNPLNESVASLARLDELLLGAERAGLAVRLEVIGKADQLPEKVDQVAYRILQESLTNVAKHAARSNTHVRMRYTPDQLQLEVDNENGRPERTEQGSTNRLGIRGMRERADSVGGIVSTEATPNGGFRVRASLPISSSGIPVSAGAPDRV</sequence>
<evidence type="ECO:0000256" key="2">
    <source>
        <dbReference type="ARBA" id="ARBA00012438"/>
    </source>
</evidence>
<dbReference type="InterPro" id="IPR036890">
    <property type="entry name" value="HATPase_C_sf"/>
</dbReference>
<dbReference type="Pfam" id="PF02518">
    <property type="entry name" value="HATPase_c"/>
    <property type="match status" value="1"/>
</dbReference>
<dbReference type="InterPro" id="IPR050482">
    <property type="entry name" value="Sensor_HK_TwoCompSys"/>
</dbReference>
<evidence type="ECO:0000256" key="6">
    <source>
        <dbReference type="ARBA" id="ARBA00022777"/>
    </source>
</evidence>
<dbReference type="AlphaFoldDB" id="A0A4R2R2K5"/>
<evidence type="ECO:0000313" key="15">
    <source>
        <dbReference type="Proteomes" id="UP000294911"/>
    </source>
</evidence>
<gene>
    <name evidence="14" type="ORF">EV191_101729</name>
</gene>
<dbReference type="Proteomes" id="UP000294911">
    <property type="component" value="Unassembled WGS sequence"/>
</dbReference>
<protein>
    <recommendedName>
        <fullName evidence="2">histidine kinase</fullName>
        <ecNumber evidence="2">2.7.13.3</ecNumber>
    </recommendedName>
</protein>
<dbReference type="InterPro" id="IPR003594">
    <property type="entry name" value="HATPase_dom"/>
</dbReference>
<feature type="domain" description="Signal transduction histidine kinase subgroup 3 dimerisation and phosphoacceptor" evidence="12">
    <location>
        <begin position="214"/>
        <end position="279"/>
    </location>
</feature>
<evidence type="ECO:0000256" key="9">
    <source>
        <dbReference type="SAM" id="Coils"/>
    </source>
</evidence>
<comment type="caution">
    <text evidence="14">The sequence shown here is derived from an EMBL/GenBank/DDBJ whole genome shotgun (WGS) entry which is preliminary data.</text>
</comment>
<evidence type="ECO:0000256" key="8">
    <source>
        <dbReference type="ARBA" id="ARBA00023012"/>
    </source>
</evidence>
<keyword evidence="10" id="KW-0472">Membrane</keyword>
<feature type="domain" description="Histidine kinase/HSP90-like ATPase" evidence="11">
    <location>
        <begin position="327"/>
        <end position="414"/>
    </location>
</feature>
<proteinExistence type="predicted"/>
<keyword evidence="3" id="KW-0597">Phosphoprotein</keyword>
<evidence type="ECO:0000313" key="14">
    <source>
        <dbReference type="EMBL" id="TCP56783.1"/>
    </source>
</evidence>
<keyword evidence="5" id="KW-0547">Nucleotide-binding</keyword>
<dbReference type="GO" id="GO:0000155">
    <property type="term" value="F:phosphorelay sensor kinase activity"/>
    <property type="evidence" value="ECO:0007669"/>
    <property type="project" value="InterPro"/>
</dbReference>
<feature type="transmembrane region" description="Helical" evidence="10">
    <location>
        <begin position="130"/>
        <end position="153"/>
    </location>
</feature>
<reference evidence="14 15" key="1">
    <citation type="submission" date="2019-03" db="EMBL/GenBank/DDBJ databases">
        <title>Genomic Encyclopedia of Type Strains, Phase IV (KMG-IV): sequencing the most valuable type-strain genomes for metagenomic binning, comparative biology and taxonomic classification.</title>
        <authorList>
            <person name="Goeker M."/>
        </authorList>
    </citation>
    <scope>NUCLEOTIDE SEQUENCE [LARGE SCALE GENOMIC DNA]</scope>
    <source>
        <strain evidence="14 15">DSM 45765</strain>
    </source>
</reference>
<dbReference type="PANTHER" id="PTHR24421:SF10">
    <property type="entry name" value="NITRATE_NITRITE SENSOR PROTEIN NARQ"/>
    <property type="match status" value="1"/>
</dbReference>
<feature type="domain" description="DUF7134" evidence="13">
    <location>
        <begin position="32"/>
        <end position="186"/>
    </location>
</feature>
<dbReference type="Pfam" id="PF23539">
    <property type="entry name" value="DUF7134"/>
    <property type="match status" value="1"/>
</dbReference>
<keyword evidence="8" id="KW-0902">Two-component regulatory system</keyword>
<dbReference type="GO" id="GO:0005524">
    <property type="term" value="F:ATP binding"/>
    <property type="evidence" value="ECO:0007669"/>
    <property type="project" value="UniProtKB-KW"/>
</dbReference>
<evidence type="ECO:0000256" key="7">
    <source>
        <dbReference type="ARBA" id="ARBA00022840"/>
    </source>
</evidence>
<feature type="transmembrane region" description="Helical" evidence="10">
    <location>
        <begin position="37"/>
        <end position="56"/>
    </location>
</feature>
<dbReference type="PANTHER" id="PTHR24421">
    <property type="entry name" value="NITRATE/NITRITE SENSOR PROTEIN NARX-RELATED"/>
    <property type="match status" value="1"/>
</dbReference>
<dbReference type="SUPFAM" id="SSF55874">
    <property type="entry name" value="ATPase domain of HSP90 chaperone/DNA topoisomerase II/histidine kinase"/>
    <property type="match status" value="1"/>
</dbReference>
<keyword evidence="10" id="KW-1133">Transmembrane helix</keyword>
<dbReference type="Pfam" id="PF07730">
    <property type="entry name" value="HisKA_3"/>
    <property type="match status" value="1"/>
</dbReference>
<name>A0A4R2R2K5_9PSEU</name>
<evidence type="ECO:0000256" key="3">
    <source>
        <dbReference type="ARBA" id="ARBA00022553"/>
    </source>
</evidence>
<feature type="transmembrane region" description="Helical" evidence="10">
    <location>
        <begin position="107"/>
        <end position="123"/>
    </location>
</feature>
<feature type="transmembrane region" description="Helical" evidence="10">
    <location>
        <begin position="62"/>
        <end position="80"/>
    </location>
</feature>
<evidence type="ECO:0000256" key="10">
    <source>
        <dbReference type="SAM" id="Phobius"/>
    </source>
</evidence>
<dbReference type="InterPro" id="IPR011712">
    <property type="entry name" value="Sig_transdc_His_kin_sub3_dim/P"/>
</dbReference>
<keyword evidence="15" id="KW-1185">Reference proteome</keyword>
<dbReference type="EC" id="2.7.13.3" evidence="2"/>
<evidence type="ECO:0000259" key="13">
    <source>
        <dbReference type="Pfam" id="PF23539"/>
    </source>
</evidence>
<keyword evidence="10" id="KW-0812">Transmembrane</keyword>
<evidence type="ECO:0000256" key="4">
    <source>
        <dbReference type="ARBA" id="ARBA00022679"/>
    </source>
</evidence>
<keyword evidence="9" id="KW-0175">Coiled coil</keyword>
<evidence type="ECO:0000256" key="5">
    <source>
        <dbReference type="ARBA" id="ARBA00022741"/>
    </source>
</evidence>
<dbReference type="CDD" id="cd16917">
    <property type="entry name" value="HATPase_UhpB-NarQ-NarX-like"/>
    <property type="match status" value="1"/>
</dbReference>
<keyword evidence="6 14" id="KW-0418">Kinase</keyword>
<dbReference type="EMBL" id="SLXQ01000001">
    <property type="protein sequence ID" value="TCP56783.1"/>
    <property type="molecule type" value="Genomic_DNA"/>
</dbReference>
<dbReference type="GO" id="GO:0046983">
    <property type="term" value="F:protein dimerization activity"/>
    <property type="evidence" value="ECO:0007669"/>
    <property type="project" value="InterPro"/>
</dbReference>
<evidence type="ECO:0000259" key="11">
    <source>
        <dbReference type="Pfam" id="PF02518"/>
    </source>
</evidence>